<dbReference type="GO" id="GO:0045259">
    <property type="term" value="C:proton-transporting ATP synthase complex"/>
    <property type="evidence" value="ECO:0007669"/>
    <property type="project" value="UniProtKB-KW"/>
</dbReference>
<name>A0A4U6W5V5_SETVI</name>
<dbReference type="Gramene" id="TKW36954">
    <property type="protein sequence ID" value="TKW36954"/>
    <property type="gene ID" value="SEVIR_1G015450v2"/>
</dbReference>
<organism evidence="9 10">
    <name type="scientific">Setaria viridis</name>
    <name type="common">Green bristlegrass</name>
    <name type="synonym">Setaria italica subsp. viridis</name>
    <dbReference type="NCBI Taxonomy" id="4556"/>
    <lineage>
        <taxon>Eukaryota</taxon>
        <taxon>Viridiplantae</taxon>
        <taxon>Streptophyta</taxon>
        <taxon>Embryophyta</taxon>
        <taxon>Tracheophyta</taxon>
        <taxon>Spermatophyta</taxon>
        <taxon>Magnoliopsida</taxon>
        <taxon>Liliopsida</taxon>
        <taxon>Poales</taxon>
        <taxon>Poaceae</taxon>
        <taxon>PACMAD clade</taxon>
        <taxon>Panicoideae</taxon>
        <taxon>Panicodae</taxon>
        <taxon>Paniceae</taxon>
        <taxon>Cenchrinae</taxon>
        <taxon>Setaria</taxon>
    </lineage>
</organism>
<reference evidence="9" key="1">
    <citation type="submission" date="2019-03" db="EMBL/GenBank/DDBJ databases">
        <title>WGS assembly of Setaria viridis.</title>
        <authorList>
            <person name="Huang P."/>
            <person name="Jenkins J."/>
            <person name="Grimwood J."/>
            <person name="Barry K."/>
            <person name="Healey A."/>
            <person name="Mamidi S."/>
            <person name="Sreedasyam A."/>
            <person name="Shu S."/>
            <person name="Feldman M."/>
            <person name="Wu J."/>
            <person name="Yu Y."/>
            <person name="Chen C."/>
            <person name="Johnson J."/>
            <person name="Rokhsar D."/>
            <person name="Baxter I."/>
            <person name="Schmutz J."/>
            <person name="Brutnell T."/>
            <person name="Kellogg E."/>
        </authorList>
    </citation>
    <scope>NUCLEOTIDE SEQUENCE [LARGE SCALE GENOMIC DNA]</scope>
</reference>
<dbReference type="EMBL" id="CM016552">
    <property type="protein sequence ID" value="TKW36954.1"/>
    <property type="molecule type" value="Genomic_DNA"/>
</dbReference>
<gene>
    <name evidence="9" type="ORF">SEVIR_1G015450v2</name>
</gene>
<accession>A0A4U6W5V5</accession>
<proteinExistence type="inferred from homology"/>
<comment type="subcellular location">
    <subcellularLocation>
        <location evidence="1">Membrane</location>
        <topology evidence="1">Peripheral membrane protein</topology>
    </subcellularLocation>
</comment>
<dbReference type="InterPro" id="IPR035968">
    <property type="entry name" value="ATP_synth_F1_ATPase_gsu"/>
</dbReference>
<protein>
    <submittedName>
        <fullName evidence="9">Uncharacterized protein</fullName>
    </submittedName>
</protein>
<evidence type="ECO:0000313" key="9">
    <source>
        <dbReference type="EMBL" id="TKW36954.1"/>
    </source>
</evidence>
<evidence type="ECO:0000256" key="3">
    <source>
        <dbReference type="ARBA" id="ARBA00022448"/>
    </source>
</evidence>
<evidence type="ECO:0000256" key="1">
    <source>
        <dbReference type="ARBA" id="ARBA00004170"/>
    </source>
</evidence>
<dbReference type="SUPFAM" id="SSF52943">
    <property type="entry name" value="ATP synthase (F1-ATPase), gamma subunit"/>
    <property type="match status" value="1"/>
</dbReference>
<keyword evidence="10" id="KW-1185">Reference proteome</keyword>
<keyword evidence="5" id="KW-0406">Ion transport</keyword>
<keyword evidence="4" id="KW-0375">Hydrogen ion transport</keyword>
<dbReference type="Gene3D" id="3.40.1380.10">
    <property type="match status" value="1"/>
</dbReference>
<evidence type="ECO:0000256" key="6">
    <source>
        <dbReference type="ARBA" id="ARBA00023136"/>
    </source>
</evidence>
<evidence type="ECO:0000256" key="7">
    <source>
        <dbReference type="ARBA" id="ARBA00023196"/>
    </source>
</evidence>
<keyword evidence="6" id="KW-0472">Membrane</keyword>
<keyword evidence="8" id="KW-0066">ATP synthesis</keyword>
<evidence type="ECO:0000313" key="10">
    <source>
        <dbReference type="Proteomes" id="UP000298652"/>
    </source>
</evidence>
<keyword evidence="7" id="KW-0139">CF(1)</keyword>
<evidence type="ECO:0000256" key="8">
    <source>
        <dbReference type="ARBA" id="ARBA00023310"/>
    </source>
</evidence>
<dbReference type="AlphaFoldDB" id="A0A4U6W5V5"/>
<evidence type="ECO:0000256" key="4">
    <source>
        <dbReference type="ARBA" id="ARBA00022781"/>
    </source>
</evidence>
<dbReference type="GO" id="GO:0046933">
    <property type="term" value="F:proton-transporting ATP synthase activity, rotational mechanism"/>
    <property type="evidence" value="ECO:0007669"/>
    <property type="project" value="InterPro"/>
</dbReference>
<keyword evidence="3" id="KW-0813">Transport</keyword>
<comment type="similarity">
    <text evidence="2">Belongs to the ATPase gamma chain family.</text>
</comment>
<dbReference type="Proteomes" id="UP000298652">
    <property type="component" value="Chromosome 1"/>
</dbReference>
<sequence>MNQEIQTKDIDLPLTCTRPVKKVALVVLTRERGLYGSFNNNVLKRRTPASMSSSSWASRGGGPTAEFRAEAQGGSRLGSSLGRRVAGVLGFH</sequence>
<evidence type="ECO:0000256" key="2">
    <source>
        <dbReference type="ARBA" id="ARBA00007681"/>
    </source>
</evidence>
<evidence type="ECO:0000256" key="5">
    <source>
        <dbReference type="ARBA" id="ARBA00023065"/>
    </source>
</evidence>